<feature type="compositionally biased region" description="Polar residues" evidence="2">
    <location>
        <begin position="88"/>
        <end position="105"/>
    </location>
</feature>
<proteinExistence type="inferred from homology"/>
<dbReference type="AlphaFoldDB" id="A0A553PP14"/>
<name>A0A553PP14_TIGCA</name>
<dbReference type="PANTHER" id="PTHR13602:SF2">
    <property type="entry name" value="UPF0488 PROTEIN C8ORF33"/>
    <property type="match status" value="1"/>
</dbReference>
<dbReference type="Pfam" id="PF15393">
    <property type="entry name" value="DUF4615"/>
    <property type="match status" value="1"/>
</dbReference>
<feature type="region of interest" description="Disordered" evidence="2">
    <location>
        <begin position="82"/>
        <end position="141"/>
    </location>
</feature>
<protein>
    <submittedName>
        <fullName evidence="3">Uncharacterized protein</fullName>
    </submittedName>
</protein>
<comment type="similarity">
    <text evidence="1">Belongs to the UPF0488 family.</text>
</comment>
<accession>A0A553PP14</accession>
<comment type="caution">
    <text evidence="3">The sequence shown here is derived from an EMBL/GenBank/DDBJ whole genome shotgun (WGS) entry which is preliminary data.</text>
</comment>
<evidence type="ECO:0000313" key="4">
    <source>
        <dbReference type="Proteomes" id="UP000318571"/>
    </source>
</evidence>
<evidence type="ECO:0000313" key="3">
    <source>
        <dbReference type="EMBL" id="TRY79410.1"/>
    </source>
</evidence>
<dbReference type="PANTHER" id="PTHR13602">
    <property type="entry name" value="UPF0488 PROTEIN C8ORF33"/>
    <property type="match status" value="1"/>
</dbReference>
<reference evidence="3 4" key="1">
    <citation type="journal article" date="2018" name="Nat. Ecol. Evol.">
        <title>Genomic signatures of mitonuclear coevolution across populations of Tigriopus californicus.</title>
        <authorList>
            <person name="Barreto F.S."/>
            <person name="Watson E.T."/>
            <person name="Lima T.G."/>
            <person name="Willett C.S."/>
            <person name="Edmands S."/>
            <person name="Li W."/>
            <person name="Burton R.S."/>
        </authorList>
    </citation>
    <scope>NUCLEOTIDE SEQUENCE [LARGE SCALE GENOMIC DNA]</scope>
    <source>
        <strain evidence="3 4">San Diego</strain>
    </source>
</reference>
<organism evidence="3 4">
    <name type="scientific">Tigriopus californicus</name>
    <name type="common">Marine copepod</name>
    <dbReference type="NCBI Taxonomy" id="6832"/>
    <lineage>
        <taxon>Eukaryota</taxon>
        <taxon>Metazoa</taxon>
        <taxon>Ecdysozoa</taxon>
        <taxon>Arthropoda</taxon>
        <taxon>Crustacea</taxon>
        <taxon>Multicrustacea</taxon>
        <taxon>Hexanauplia</taxon>
        <taxon>Copepoda</taxon>
        <taxon>Harpacticoida</taxon>
        <taxon>Harpacticidae</taxon>
        <taxon>Tigriopus</taxon>
    </lineage>
</organism>
<dbReference type="InterPro" id="IPR029274">
    <property type="entry name" value="DUF4615"/>
</dbReference>
<gene>
    <name evidence="3" type="ORF">TCAL_07054</name>
</gene>
<keyword evidence="4" id="KW-1185">Reference proteome</keyword>
<dbReference type="EMBL" id="VCGU01000002">
    <property type="protein sequence ID" value="TRY79410.1"/>
    <property type="molecule type" value="Genomic_DNA"/>
</dbReference>
<evidence type="ECO:0000256" key="1">
    <source>
        <dbReference type="ARBA" id="ARBA00005707"/>
    </source>
</evidence>
<dbReference type="Proteomes" id="UP000318571">
    <property type="component" value="Chromosome 6"/>
</dbReference>
<dbReference type="OMA" id="WCVQQLQ"/>
<dbReference type="STRING" id="6832.A0A553PP14"/>
<evidence type="ECO:0000256" key="2">
    <source>
        <dbReference type="SAM" id="MobiDB-lite"/>
    </source>
</evidence>
<sequence>MDEESLKKYEQELGWCIGRLRDNLHSGTLSDKQAKEAVKTLKSLESPKAPIPKKRMLMRSTFGDYRAQMELENDKFKIAPSLKDQTKPPMTSQFFKKSAQQTNPAGTEFRFNFGSATSARPPPTDTPGPSTSSHLNFQSSDNSFRFNFNGS</sequence>